<evidence type="ECO:0000313" key="2">
    <source>
        <dbReference type="EMBL" id="GGA70144.1"/>
    </source>
</evidence>
<reference evidence="2" key="1">
    <citation type="journal article" date="2014" name="Int. J. Syst. Evol. Microbiol.">
        <title>Complete genome sequence of Corynebacterium casei LMG S-19264T (=DSM 44701T), isolated from a smear-ripened cheese.</title>
        <authorList>
            <consortium name="US DOE Joint Genome Institute (JGI-PGF)"/>
            <person name="Walter F."/>
            <person name="Albersmeier A."/>
            <person name="Kalinowski J."/>
            <person name="Ruckert C."/>
        </authorList>
    </citation>
    <scope>NUCLEOTIDE SEQUENCE</scope>
    <source>
        <strain evidence="2">CGMCC 1.15447</strain>
    </source>
</reference>
<dbReference type="RefSeq" id="WP_188759328.1">
    <property type="nucleotide sequence ID" value="NZ_BMJB01000001.1"/>
</dbReference>
<dbReference type="AlphaFoldDB" id="A0A916RVV6"/>
<keyword evidence="3" id="KW-1185">Reference proteome</keyword>
<feature type="transmembrane region" description="Helical" evidence="1">
    <location>
        <begin position="12"/>
        <end position="33"/>
    </location>
</feature>
<feature type="transmembrane region" description="Helical" evidence="1">
    <location>
        <begin position="136"/>
        <end position="159"/>
    </location>
</feature>
<protein>
    <recommendedName>
        <fullName evidence="4">DUF4386 domain-containing protein</fullName>
    </recommendedName>
</protein>
<keyword evidence="1" id="KW-0812">Transmembrane</keyword>
<feature type="transmembrane region" description="Helical" evidence="1">
    <location>
        <begin position="97"/>
        <end position="120"/>
    </location>
</feature>
<gene>
    <name evidence="2" type="ORF">GCM10011507_22120</name>
</gene>
<dbReference type="Proteomes" id="UP000648801">
    <property type="component" value="Unassembled WGS sequence"/>
</dbReference>
<comment type="caution">
    <text evidence="2">The sequence shown here is derived from an EMBL/GenBank/DDBJ whole genome shotgun (WGS) entry which is preliminary data.</text>
</comment>
<organism evidence="2 3">
    <name type="scientific">Edaphobacter acidisoli</name>
    <dbReference type="NCBI Taxonomy" id="2040573"/>
    <lineage>
        <taxon>Bacteria</taxon>
        <taxon>Pseudomonadati</taxon>
        <taxon>Acidobacteriota</taxon>
        <taxon>Terriglobia</taxon>
        <taxon>Terriglobales</taxon>
        <taxon>Acidobacteriaceae</taxon>
        <taxon>Edaphobacter</taxon>
    </lineage>
</organism>
<keyword evidence="1" id="KW-0472">Membrane</keyword>
<feature type="transmembrane region" description="Helical" evidence="1">
    <location>
        <begin position="200"/>
        <end position="217"/>
    </location>
</feature>
<evidence type="ECO:0000256" key="1">
    <source>
        <dbReference type="SAM" id="Phobius"/>
    </source>
</evidence>
<proteinExistence type="predicted"/>
<evidence type="ECO:0000313" key="3">
    <source>
        <dbReference type="Proteomes" id="UP000648801"/>
    </source>
</evidence>
<name>A0A916RVV6_9BACT</name>
<accession>A0A916RVV6</accession>
<evidence type="ECO:0008006" key="4">
    <source>
        <dbReference type="Google" id="ProtNLM"/>
    </source>
</evidence>
<feature type="transmembrane region" description="Helical" evidence="1">
    <location>
        <begin position="171"/>
        <end position="194"/>
    </location>
</feature>
<dbReference type="EMBL" id="BMJB01000001">
    <property type="protein sequence ID" value="GGA70144.1"/>
    <property type="molecule type" value="Genomic_DNA"/>
</dbReference>
<sequence length="232" mass="24703">MKSTPRFRGPSLILLAVAHIVVFAAGIVASVALRHGASFVTPFSPVEKILDFLTQNSQAVRVGNFFLFGSAVPLGLFAVTMVSRLRYMGVRAAGTNIALFGGIAAAIALFLSGIAGWILSVPDVIGSAAVVKAIDYFNFLCGGVFYAVGFGLLAAGVSITSHFMKLVPRWLVVLGMIVAIAGELSWFSLIAYPANFFIPINRYLGFIWMILAAVFLTKGRRMAQAPPTVDAL</sequence>
<feature type="transmembrane region" description="Helical" evidence="1">
    <location>
        <begin position="65"/>
        <end position="85"/>
    </location>
</feature>
<keyword evidence="1" id="KW-1133">Transmembrane helix</keyword>
<reference evidence="2" key="2">
    <citation type="submission" date="2020-09" db="EMBL/GenBank/DDBJ databases">
        <authorList>
            <person name="Sun Q."/>
            <person name="Zhou Y."/>
        </authorList>
    </citation>
    <scope>NUCLEOTIDE SEQUENCE</scope>
    <source>
        <strain evidence="2">CGMCC 1.15447</strain>
    </source>
</reference>